<dbReference type="Proteomes" id="UP000615446">
    <property type="component" value="Unassembled WGS sequence"/>
</dbReference>
<evidence type="ECO:0000313" key="1">
    <source>
        <dbReference type="EMBL" id="GET04932.1"/>
    </source>
</evidence>
<evidence type="ECO:0000313" key="2">
    <source>
        <dbReference type="Proteomes" id="UP000615446"/>
    </source>
</evidence>
<accession>A0A8H3R679</accession>
<dbReference type="AlphaFoldDB" id="A0A8H3R679"/>
<reference evidence="1" key="1">
    <citation type="submission" date="2019-10" db="EMBL/GenBank/DDBJ databases">
        <title>Conservation and host-specific expression of non-tandemly repeated heterogenous ribosome RNA gene in arbuscular mycorrhizal fungi.</title>
        <authorList>
            <person name="Maeda T."/>
            <person name="Kobayashi Y."/>
            <person name="Nakagawa T."/>
            <person name="Ezawa T."/>
            <person name="Yamaguchi K."/>
            <person name="Bino T."/>
            <person name="Nishimoto Y."/>
            <person name="Shigenobu S."/>
            <person name="Kawaguchi M."/>
        </authorList>
    </citation>
    <scope>NUCLEOTIDE SEQUENCE</scope>
    <source>
        <strain evidence="1">HR1</strain>
    </source>
</reference>
<dbReference type="OrthoDB" id="6132182at2759"/>
<comment type="caution">
    <text evidence="1">The sequence shown here is derived from an EMBL/GenBank/DDBJ whole genome shotgun (WGS) entry which is preliminary data.</text>
</comment>
<dbReference type="EMBL" id="BLAL01000357">
    <property type="protein sequence ID" value="GET04932.1"/>
    <property type="molecule type" value="Genomic_DNA"/>
</dbReference>
<proteinExistence type="predicted"/>
<gene>
    <name evidence="1" type="ORF">RCL2_003122500</name>
</gene>
<dbReference type="Gene3D" id="1.10.1280.10">
    <property type="entry name" value="Di-copper center containing domain from catechol oxidase"/>
    <property type="match status" value="1"/>
</dbReference>
<dbReference type="InterPro" id="IPR008922">
    <property type="entry name" value="Di-copper_centre_dom_sf"/>
</dbReference>
<sequence length="131" mass="15185">MEEEKFNLKPPFDSVEMRLSIEELTSKECYKIQRDLFLQDFARVQQNDFLNNHDSFYAVAGIHGIPGHYSKSLVDEYPKCSSKEDYKKELPKIRINTLQESDEDGSVEEVPITIQNPLCADYIKLSPHDTL</sequence>
<protein>
    <submittedName>
        <fullName evidence="1">Uncharacterized protein</fullName>
    </submittedName>
</protein>
<name>A0A8H3R679_9GLOM</name>
<organism evidence="1 2">
    <name type="scientific">Rhizophagus clarus</name>
    <dbReference type="NCBI Taxonomy" id="94130"/>
    <lineage>
        <taxon>Eukaryota</taxon>
        <taxon>Fungi</taxon>
        <taxon>Fungi incertae sedis</taxon>
        <taxon>Mucoromycota</taxon>
        <taxon>Glomeromycotina</taxon>
        <taxon>Glomeromycetes</taxon>
        <taxon>Glomerales</taxon>
        <taxon>Glomeraceae</taxon>
        <taxon>Rhizophagus</taxon>
    </lineage>
</organism>